<gene>
    <name evidence="2" type="ORF">TW71_12085</name>
</gene>
<organism evidence="2">
    <name type="scientific">Vibrio coralliilyticus</name>
    <dbReference type="NCBI Taxonomy" id="190893"/>
    <lineage>
        <taxon>Bacteria</taxon>
        <taxon>Pseudomonadati</taxon>
        <taxon>Pseudomonadota</taxon>
        <taxon>Gammaproteobacteria</taxon>
        <taxon>Vibrionales</taxon>
        <taxon>Vibrionaceae</taxon>
        <taxon>Vibrio</taxon>
    </lineage>
</organism>
<dbReference type="EMBL" id="JXXR01000012">
    <property type="protein sequence ID" value="KJY72944.1"/>
    <property type="molecule type" value="Genomic_DNA"/>
</dbReference>
<evidence type="ECO:0000313" key="2">
    <source>
        <dbReference type="EMBL" id="KJY72944.1"/>
    </source>
</evidence>
<feature type="transmembrane region" description="Helical" evidence="1">
    <location>
        <begin position="110"/>
        <end position="128"/>
    </location>
</feature>
<feature type="transmembrane region" description="Helical" evidence="1">
    <location>
        <begin position="12"/>
        <end position="30"/>
    </location>
</feature>
<name>A0A837G8L5_9VIBR</name>
<keyword evidence="1" id="KW-0812">Transmembrane</keyword>
<keyword evidence="1" id="KW-0472">Membrane</keyword>
<feature type="transmembrane region" description="Helical" evidence="1">
    <location>
        <begin position="76"/>
        <end position="98"/>
    </location>
</feature>
<comment type="caution">
    <text evidence="2">The sequence shown here is derived from an EMBL/GenBank/DDBJ whole genome shotgun (WGS) entry which is preliminary data.</text>
</comment>
<protein>
    <submittedName>
        <fullName evidence="2">Uncharacterized protein</fullName>
    </submittedName>
</protein>
<keyword evidence="1" id="KW-1133">Transmembrane helix</keyword>
<dbReference type="AlphaFoldDB" id="A0A837G8L5"/>
<evidence type="ECO:0000256" key="1">
    <source>
        <dbReference type="SAM" id="Phobius"/>
    </source>
</evidence>
<proteinExistence type="predicted"/>
<reference evidence="2" key="1">
    <citation type="journal article" date="2015" name="BMC Genomics">
        <title>Genome mining reveals unlocked bioactive potential of marine Gram-negative bacteria.</title>
        <authorList>
            <person name="Machado H."/>
            <person name="Sonnenschein E.C."/>
            <person name="Melchiorsen J."/>
            <person name="Gram L."/>
        </authorList>
    </citation>
    <scope>NUCLEOTIDE SEQUENCE</scope>
    <source>
        <strain evidence="2">S2052</strain>
    </source>
</reference>
<accession>A0A837G8L5</accession>
<sequence>MKSPIFLAEVAVKQAFILMLAVPMLFELTFDAMQEMDRSNQSSILAVVGLLMAAAIVGVFEATYQKTNIHQQSHRLLAHFTKALLFIGISELMMLAVATIGTTENVYDDPLLWALVPIYIALYLYDWWDALVSD</sequence>
<feature type="transmembrane region" description="Helical" evidence="1">
    <location>
        <begin position="42"/>
        <end position="64"/>
    </location>
</feature>